<dbReference type="SUPFAM" id="SSF53448">
    <property type="entry name" value="Nucleotide-diphospho-sugar transferases"/>
    <property type="match status" value="1"/>
</dbReference>
<reference evidence="15 16" key="1">
    <citation type="submission" date="2025-04" db="UniProtKB">
        <authorList>
            <consortium name="RefSeq"/>
        </authorList>
    </citation>
    <scope>IDENTIFICATION</scope>
</reference>
<evidence type="ECO:0000256" key="10">
    <source>
        <dbReference type="ARBA" id="ARBA00023180"/>
    </source>
</evidence>
<keyword evidence="9 11" id="KW-0472">Membrane</keyword>
<dbReference type="PANTHER" id="PTHR19300:SF48">
    <property type="entry name" value="BETA-1,4-N-ACETYLGALACTOSAMINYLTRANSFERASE"/>
    <property type="match status" value="1"/>
</dbReference>
<dbReference type="Pfam" id="PF02709">
    <property type="entry name" value="Glyco_transf_7C"/>
    <property type="match status" value="1"/>
</dbReference>
<dbReference type="RefSeq" id="XP_026746864.1">
    <property type="nucleotide sequence ID" value="XM_026891063.1"/>
</dbReference>
<dbReference type="InterPro" id="IPR029044">
    <property type="entry name" value="Nucleotide-diphossugar_trans"/>
</dbReference>
<dbReference type="RefSeq" id="XP_026746863.1">
    <property type="nucleotide sequence ID" value="XM_026891062.1"/>
</dbReference>
<dbReference type="PANTHER" id="PTHR19300">
    <property type="entry name" value="BETA-1,4-GALACTOSYLTRANSFERASE"/>
    <property type="match status" value="1"/>
</dbReference>
<dbReference type="Pfam" id="PF13733">
    <property type="entry name" value="Glyco_transf_7N"/>
    <property type="match status" value="1"/>
</dbReference>
<evidence type="ECO:0000256" key="11">
    <source>
        <dbReference type="RuleBase" id="RU368121"/>
    </source>
</evidence>
<dbReference type="UniPathway" id="UPA00378"/>
<dbReference type="GO" id="GO:0033842">
    <property type="term" value="F:N-acetyl-beta-glucosaminyl-derivative 4-beta-N-acetylgalactosaminyltransferase activity"/>
    <property type="evidence" value="ECO:0007669"/>
    <property type="project" value="TreeGrafter"/>
</dbReference>
<keyword evidence="11" id="KW-0479">Metal-binding</keyword>
<dbReference type="KEGG" id="tnl:113508092"/>
<dbReference type="InterPro" id="IPR027995">
    <property type="entry name" value="Galactosyl_T_N"/>
</dbReference>
<evidence type="ECO:0000256" key="6">
    <source>
        <dbReference type="ARBA" id="ARBA00022692"/>
    </source>
</evidence>
<sequence>MPKCSLKNRILQLRVITCIFFILCVKAFIHFIITYGLYNYPHLPAEVLETQLFKQTTPNLVLQKNKPDCTYDKILNNPTTLLNWEVPKRFDDFSAKDLVNGSYVPAHCNPKFSVAILVTYRNRQSQLDIFLPYMHNFLRNQNIHYKIYLIEQQDEKLWNKGVLYNIGAKQAIRDKFPCLVLHDVDLLPLDAANLYACAALPRHMSASIDKFRFVLPYDYLVGGVLAITADQYVAVDGFSNRFEAWGGEDDDFSARLSAHKLDIVRFPREMSRYTMLVHRQEPKNTQRKRILSENRRLGDKDGLSSLPYHNTHVKNHRLFTLIGVML</sequence>
<evidence type="ECO:0000313" key="16">
    <source>
        <dbReference type="RefSeq" id="XP_026746864.1"/>
    </source>
</evidence>
<dbReference type="GO" id="GO:0005975">
    <property type="term" value="P:carbohydrate metabolic process"/>
    <property type="evidence" value="ECO:0007669"/>
    <property type="project" value="InterPro"/>
</dbReference>
<comment type="subcellular location">
    <subcellularLocation>
        <location evidence="1 11">Membrane</location>
        <topology evidence="1 11">Single-pass type II membrane protein</topology>
    </subcellularLocation>
</comment>
<dbReference type="GO" id="GO:0005794">
    <property type="term" value="C:Golgi apparatus"/>
    <property type="evidence" value="ECO:0007669"/>
    <property type="project" value="TreeGrafter"/>
</dbReference>
<evidence type="ECO:0000313" key="15">
    <source>
        <dbReference type="RefSeq" id="XP_026746863.1"/>
    </source>
</evidence>
<keyword evidence="8 11" id="KW-1133">Transmembrane helix</keyword>
<dbReference type="InterPro" id="IPR003859">
    <property type="entry name" value="Galactosyl_T"/>
</dbReference>
<dbReference type="InterPro" id="IPR027791">
    <property type="entry name" value="Galactosyl_T_C"/>
</dbReference>
<keyword evidence="5 11" id="KW-0808">Transferase</keyword>
<keyword evidence="11" id="KW-0464">Manganese</keyword>
<evidence type="ECO:0000259" key="12">
    <source>
        <dbReference type="Pfam" id="PF02709"/>
    </source>
</evidence>
<dbReference type="GO" id="GO:0046872">
    <property type="term" value="F:metal ion binding"/>
    <property type="evidence" value="ECO:0007669"/>
    <property type="project" value="UniProtKB-UniRule"/>
</dbReference>
<dbReference type="EC" id="2.4.1.-" evidence="11"/>
<evidence type="ECO:0000256" key="8">
    <source>
        <dbReference type="ARBA" id="ARBA00022989"/>
    </source>
</evidence>
<comment type="similarity">
    <text evidence="3 11">Belongs to the glycosyltransferase 7 family.</text>
</comment>
<feature type="transmembrane region" description="Helical" evidence="11">
    <location>
        <begin position="12"/>
        <end position="38"/>
    </location>
</feature>
<dbReference type="AlphaFoldDB" id="A0A7E5X2G8"/>
<feature type="domain" description="Galactosyltransferase C-terminal" evidence="12">
    <location>
        <begin position="202"/>
        <end position="279"/>
    </location>
</feature>
<evidence type="ECO:0000259" key="13">
    <source>
        <dbReference type="Pfam" id="PF13733"/>
    </source>
</evidence>
<protein>
    <recommendedName>
        <fullName evidence="11">Beta-1,4-N-acetylgalactosaminyltransferase</fullName>
        <ecNumber evidence="11">2.4.1.-</ecNumber>
    </recommendedName>
    <alternativeName>
        <fullName evidence="11">Beta-4-GalNAcT</fullName>
    </alternativeName>
</protein>
<dbReference type="GO" id="GO:0008378">
    <property type="term" value="F:galactosyltransferase activity"/>
    <property type="evidence" value="ECO:0007669"/>
    <property type="project" value="TreeGrafter"/>
</dbReference>
<evidence type="ECO:0000256" key="1">
    <source>
        <dbReference type="ARBA" id="ARBA00004606"/>
    </source>
</evidence>
<dbReference type="Proteomes" id="UP000322000">
    <property type="component" value="Unplaced"/>
</dbReference>
<accession>A0A7E5X2G8</accession>
<comment type="pathway">
    <text evidence="2 11">Protein modification; protein glycosylation.</text>
</comment>
<evidence type="ECO:0000256" key="4">
    <source>
        <dbReference type="ARBA" id="ARBA00022676"/>
    </source>
</evidence>
<keyword evidence="14" id="KW-1185">Reference proteome</keyword>
<dbReference type="GO" id="GO:0006688">
    <property type="term" value="P:glycosphingolipid biosynthetic process"/>
    <property type="evidence" value="ECO:0007669"/>
    <property type="project" value="TreeGrafter"/>
</dbReference>
<evidence type="ECO:0000256" key="9">
    <source>
        <dbReference type="ARBA" id="ARBA00023136"/>
    </source>
</evidence>
<name>A0A7E5X2G8_TRINI</name>
<evidence type="ECO:0000256" key="7">
    <source>
        <dbReference type="ARBA" id="ARBA00022968"/>
    </source>
</evidence>
<gene>
    <name evidence="15 16" type="primary">LOC113508092</name>
</gene>
<dbReference type="Gene3D" id="3.90.550.10">
    <property type="entry name" value="Spore Coat Polysaccharide Biosynthesis Protein SpsA, Chain A"/>
    <property type="match status" value="1"/>
</dbReference>
<feature type="domain" description="Galactosyltransferase N-terminal" evidence="13">
    <location>
        <begin position="99"/>
        <end position="197"/>
    </location>
</feature>
<comment type="cofactor">
    <cofactor evidence="11">
        <name>Mn(2+)</name>
        <dbReference type="ChEBI" id="CHEBI:29035"/>
    </cofactor>
</comment>
<keyword evidence="7 11" id="KW-0735">Signal-anchor</keyword>
<dbReference type="GeneID" id="113508092"/>
<keyword evidence="4 11" id="KW-0328">Glycosyltransferase</keyword>
<evidence type="ECO:0000256" key="2">
    <source>
        <dbReference type="ARBA" id="ARBA00004922"/>
    </source>
</evidence>
<organism evidence="14 16">
    <name type="scientific">Trichoplusia ni</name>
    <name type="common">Cabbage looper</name>
    <dbReference type="NCBI Taxonomy" id="7111"/>
    <lineage>
        <taxon>Eukaryota</taxon>
        <taxon>Metazoa</taxon>
        <taxon>Ecdysozoa</taxon>
        <taxon>Arthropoda</taxon>
        <taxon>Hexapoda</taxon>
        <taxon>Insecta</taxon>
        <taxon>Pterygota</taxon>
        <taxon>Neoptera</taxon>
        <taxon>Endopterygota</taxon>
        <taxon>Lepidoptera</taxon>
        <taxon>Glossata</taxon>
        <taxon>Ditrysia</taxon>
        <taxon>Noctuoidea</taxon>
        <taxon>Noctuidae</taxon>
        <taxon>Plusiinae</taxon>
        <taxon>Trichoplusia</taxon>
    </lineage>
</organism>
<evidence type="ECO:0000256" key="5">
    <source>
        <dbReference type="ARBA" id="ARBA00022679"/>
    </source>
</evidence>
<dbReference type="OrthoDB" id="10038994at2759"/>
<comment type="function">
    <text evidence="11">Catalyzes the transfer of galactose onto proteins or lipids.</text>
</comment>
<evidence type="ECO:0000313" key="14">
    <source>
        <dbReference type="Proteomes" id="UP000322000"/>
    </source>
</evidence>
<keyword evidence="10 11" id="KW-0325">Glycoprotein</keyword>
<evidence type="ECO:0000256" key="3">
    <source>
        <dbReference type="ARBA" id="ARBA00005735"/>
    </source>
</evidence>
<proteinExistence type="inferred from homology"/>
<keyword evidence="6 11" id="KW-0812">Transmembrane</keyword>
<dbReference type="GO" id="GO:0016020">
    <property type="term" value="C:membrane"/>
    <property type="evidence" value="ECO:0007669"/>
    <property type="project" value="UniProtKB-SubCell"/>
</dbReference>
<dbReference type="PRINTS" id="PR02050">
    <property type="entry name" value="B14GALTRFASE"/>
</dbReference>